<dbReference type="InterPro" id="IPR050428">
    <property type="entry name" value="TCS_sensor_his_kinase"/>
</dbReference>
<feature type="compositionally biased region" description="Basic and acidic residues" evidence="8">
    <location>
        <begin position="714"/>
        <end position="726"/>
    </location>
</feature>
<gene>
    <name evidence="11" type="ORF">ACFYU5_26105</name>
</gene>
<dbReference type="SUPFAM" id="SSF55874">
    <property type="entry name" value="ATPase domain of HSP90 chaperone/DNA topoisomerase II/histidine kinase"/>
    <property type="match status" value="1"/>
</dbReference>
<keyword evidence="7 9" id="KW-1133">Transmembrane helix</keyword>
<evidence type="ECO:0000256" key="9">
    <source>
        <dbReference type="SAM" id="Phobius"/>
    </source>
</evidence>
<feature type="transmembrane region" description="Helical" evidence="9">
    <location>
        <begin position="31"/>
        <end position="50"/>
    </location>
</feature>
<dbReference type="Pfam" id="PF08376">
    <property type="entry name" value="NIT"/>
    <property type="match status" value="1"/>
</dbReference>
<evidence type="ECO:0000256" key="8">
    <source>
        <dbReference type="SAM" id="MobiDB-lite"/>
    </source>
</evidence>
<keyword evidence="9" id="KW-0472">Membrane</keyword>
<dbReference type="InterPro" id="IPR005467">
    <property type="entry name" value="His_kinase_dom"/>
</dbReference>
<dbReference type="Gene3D" id="6.10.340.10">
    <property type="match status" value="1"/>
</dbReference>
<dbReference type="InterPro" id="IPR003594">
    <property type="entry name" value="HATPase_dom"/>
</dbReference>
<dbReference type="RefSeq" id="WP_387398771.1">
    <property type="nucleotide sequence ID" value="NZ_JBIAMT010000005.1"/>
</dbReference>
<keyword evidence="6" id="KW-0418">Kinase</keyword>
<dbReference type="EC" id="2.7.13.3" evidence="2"/>
<evidence type="ECO:0000256" key="7">
    <source>
        <dbReference type="ARBA" id="ARBA00022989"/>
    </source>
</evidence>
<accession>A0ABW6P9Q4</accession>
<keyword evidence="3" id="KW-0597">Phosphoprotein</keyword>
<proteinExistence type="predicted"/>
<evidence type="ECO:0000256" key="5">
    <source>
        <dbReference type="ARBA" id="ARBA00022692"/>
    </source>
</evidence>
<reference evidence="11 12" key="1">
    <citation type="submission" date="2024-10" db="EMBL/GenBank/DDBJ databases">
        <title>The Natural Products Discovery Center: Release of the First 8490 Sequenced Strains for Exploring Actinobacteria Biosynthetic Diversity.</title>
        <authorList>
            <person name="Kalkreuter E."/>
            <person name="Kautsar S.A."/>
            <person name="Yang D."/>
            <person name="Bader C.D."/>
            <person name="Teijaro C.N."/>
            <person name="Fluegel L."/>
            <person name="Davis C.M."/>
            <person name="Simpson J.R."/>
            <person name="Lauterbach L."/>
            <person name="Steele A.D."/>
            <person name="Gui C."/>
            <person name="Meng S."/>
            <person name="Li G."/>
            <person name="Viehrig K."/>
            <person name="Ye F."/>
            <person name="Su P."/>
            <person name="Kiefer A.F."/>
            <person name="Nichols A."/>
            <person name="Cepeda A.J."/>
            <person name="Yan W."/>
            <person name="Fan B."/>
            <person name="Jiang Y."/>
            <person name="Adhikari A."/>
            <person name="Zheng C.-J."/>
            <person name="Schuster L."/>
            <person name="Cowan T.M."/>
            <person name="Smanski M.J."/>
            <person name="Chevrette M.G."/>
            <person name="De Carvalho L.P.S."/>
            <person name="Shen B."/>
        </authorList>
    </citation>
    <scope>NUCLEOTIDE SEQUENCE [LARGE SCALE GENOMIC DNA]</scope>
    <source>
        <strain evidence="11 12">NPDC004119</strain>
    </source>
</reference>
<evidence type="ECO:0000256" key="1">
    <source>
        <dbReference type="ARBA" id="ARBA00000085"/>
    </source>
</evidence>
<keyword evidence="12" id="KW-1185">Reference proteome</keyword>
<dbReference type="CDD" id="cd00075">
    <property type="entry name" value="HATPase"/>
    <property type="match status" value="1"/>
</dbReference>
<dbReference type="EMBL" id="JBIAMT010000005">
    <property type="protein sequence ID" value="MFF0499900.1"/>
    <property type="molecule type" value="Genomic_DNA"/>
</dbReference>
<evidence type="ECO:0000256" key="6">
    <source>
        <dbReference type="ARBA" id="ARBA00022777"/>
    </source>
</evidence>
<evidence type="ECO:0000256" key="2">
    <source>
        <dbReference type="ARBA" id="ARBA00012438"/>
    </source>
</evidence>
<comment type="caution">
    <text evidence="11">The sequence shown here is derived from an EMBL/GenBank/DDBJ whole genome shotgun (WGS) entry which is preliminary data.</text>
</comment>
<feature type="domain" description="Histidine kinase" evidence="10">
    <location>
        <begin position="573"/>
        <end position="681"/>
    </location>
</feature>
<evidence type="ECO:0000313" key="11">
    <source>
        <dbReference type="EMBL" id="MFF0499900.1"/>
    </source>
</evidence>
<dbReference type="PANTHER" id="PTHR45436">
    <property type="entry name" value="SENSOR HISTIDINE KINASE YKOH"/>
    <property type="match status" value="1"/>
</dbReference>
<dbReference type="SMART" id="SM00387">
    <property type="entry name" value="HATPase_c"/>
    <property type="match status" value="1"/>
</dbReference>
<keyword evidence="4" id="KW-0808">Transferase</keyword>
<dbReference type="InterPro" id="IPR036890">
    <property type="entry name" value="HATPase_C_sf"/>
</dbReference>
<feature type="region of interest" description="Disordered" evidence="8">
    <location>
        <begin position="685"/>
        <end position="825"/>
    </location>
</feature>
<feature type="compositionally biased region" description="Low complexity" evidence="8">
    <location>
        <begin position="803"/>
        <end position="814"/>
    </location>
</feature>
<keyword evidence="5 9" id="KW-0812">Transmembrane</keyword>
<feature type="transmembrane region" description="Helical" evidence="9">
    <location>
        <begin position="365"/>
        <end position="386"/>
    </location>
</feature>
<dbReference type="Pfam" id="PF02518">
    <property type="entry name" value="HATPase_c"/>
    <property type="match status" value="1"/>
</dbReference>
<evidence type="ECO:0000259" key="10">
    <source>
        <dbReference type="PROSITE" id="PS50109"/>
    </source>
</evidence>
<sequence>MWREPHGVVLNLGELSASGDYTTAEPAITKLFIYFAFPSAASCDTFLQVFKGPVGIRLRVLAIAAVPSLVLLTIGTGTAIHLATSARVTERWAESIQNAVTPSMNFIVATQRERQLSLLKTAGDKGIAAELGQQRSAVDESMRLLADAASSLHQVDAGAVDSEAGAVERLARQASSIRRGVDDGTKTAAEVNAFFDQWADAMFEAISTIIQRSPDQESAFAQTVAGQLLIAEDAMSRGAALGSLALSTGGLAPDELREFDNQIGSSQTDIARLQPRLTPDEQTRVQQIIASPEWRQMLAGTKSIRDHAALEAAGFDSTTAPVSVAAWRQATNQVCDDLLDIWRSHQLHAQRLAQSHGSAILRNSILGGIATLLATIAAFVISMRLANNMVRRLKSLRAQTLAAADEQLPALMERLDRGESVDPDADVAYLHFGSDEIGQVADAFNRAQLAAVSAAVTEAKTRGGVTAVFLNIAHRSQSVMYRQLEVLYRAEYEYDDPELLELLFQLDNLATRERRNAENLIILGGEQPRRRWRKPVPLLELMRSAVAETQGYTRVRITELPDVRVIGTAVADLVHLLAELLDNATDFSPPQTPVHVHGGVVGRGVAIEIVDQGLGIPSDQIEKLNETLCDPPDFTVETLSSDSRLGLFVVARLAARHEVKVRLTESEYGGTRAIVLIPTALLATDDTDGAEAPDPAPEQHPRLDGSPWPPVAHGRPERGRTADSPREISPAHIPGRTTAAPSQHTPEILSPSPGDRPPLPRRRKQQSIAPQLAGPTPATPGQPSGTERSSEQTRELYSAIENGTRQGRRLTGTTPDTKPEYGRQT</sequence>
<dbReference type="PANTHER" id="PTHR45436:SF5">
    <property type="entry name" value="SENSOR HISTIDINE KINASE TRCS"/>
    <property type="match status" value="1"/>
</dbReference>
<dbReference type="InterPro" id="IPR013587">
    <property type="entry name" value="Nitrate/nitrite_sensing"/>
</dbReference>
<organism evidence="11 12">
    <name type="scientific">Nocardia aobensis</name>
    <dbReference type="NCBI Taxonomy" id="257277"/>
    <lineage>
        <taxon>Bacteria</taxon>
        <taxon>Bacillati</taxon>
        <taxon>Actinomycetota</taxon>
        <taxon>Actinomycetes</taxon>
        <taxon>Mycobacteriales</taxon>
        <taxon>Nocardiaceae</taxon>
        <taxon>Nocardia</taxon>
    </lineage>
</organism>
<dbReference type="PROSITE" id="PS50109">
    <property type="entry name" value="HIS_KIN"/>
    <property type="match status" value="1"/>
</dbReference>
<name>A0ABW6P9Q4_9NOCA</name>
<comment type="catalytic activity">
    <reaction evidence="1">
        <text>ATP + protein L-histidine = ADP + protein N-phospho-L-histidine.</text>
        <dbReference type="EC" id="2.7.13.3"/>
    </reaction>
</comment>
<evidence type="ECO:0000256" key="4">
    <source>
        <dbReference type="ARBA" id="ARBA00022679"/>
    </source>
</evidence>
<dbReference type="Proteomes" id="UP001601442">
    <property type="component" value="Unassembled WGS sequence"/>
</dbReference>
<evidence type="ECO:0000313" key="12">
    <source>
        <dbReference type="Proteomes" id="UP001601442"/>
    </source>
</evidence>
<dbReference type="Gene3D" id="3.30.565.10">
    <property type="entry name" value="Histidine kinase-like ATPase, C-terminal domain"/>
    <property type="match status" value="1"/>
</dbReference>
<feature type="transmembrane region" description="Helical" evidence="9">
    <location>
        <begin position="62"/>
        <end position="83"/>
    </location>
</feature>
<protein>
    <recommendedName>
        <fullName evidence="2">histidine kinase</fullName>
        <ecNumber evidence="2">2.7.13.3</ecNumber>
    </recommendedName>
</protein>
<evidence type="ECO:0000256" key="3">
    <source>
        <dbReference type="ARBA" id="ARBA00022553"/>
    </source>
</evidence>